<comment type="caution">
    <text evidence="1">The sequence shown here is derived from an EMBL/GenBank/DDBJ whole genome shotgun (WGS) entry which is preliminary data.</text>
</comment>
<evidence type="ECO:0000313" key="1">
    <source>
        <dbReference type="EMBL" id="OUN03954.1"/>
    </source>
</evidence>
<protein>
    <submittedName>
        <fullName evidence="1">Uncharacterized protein</fullName>
    </submittedName>
</protein>
<proteinExistence type="predicted"/>
<name>A0A1Y3QWA1_9BACT</name>
<dbReference type="EMBL" id="NFHB01000003">
    <property type="protein sequence ID" value="OUN03954.1"/>
    <property type="molecule type" value="Genomic_DNA"/>
</dbReference>
<organism evidence="1 2">
    <name type="scientific">Alistipes onderdonkii</name>
    <dbReference type="NCBI Taxonomy" id="328813"/>
    <lineage>
        <taxon>Bacteria</taxon>
        <taxon>Pseudomonadati</taxon>
        <taxon>Bacteroidota</taxon>
        <taxon>Bacteroidia</taxon>
        <taxon>Bacteroidales</taxon>
        <taxon>Rikenellaceae</taxon>
        <taxon>Alistipes</taxon>
    </lineage>
</organism>
<evidence type="ECO:0000313" key="2">
    <source>
        <dbReference type="Proteomes" id="UP000195772"/>
    </source>
</evidence>
<reference evidence="2" key="1">
    <citation type="submission" date="2017-04" db="EMBL/GenBank/DDBJ databases">
        <title>Function of individual gut microbiota members based on whole genome sequencing of pure cultures obtained from chicken caecum.</title>
        <authorList>
            <person name="Medvecky M."/>
            <person name="Cejkova D."/>
            <person name="Polansky O."/>
            <person name="Karasova D."/>
            <person name="Kubasova T."/>
            <person name="Cizek A."/>
            <person name="Rychlik I."/>
        </authorList>
    </citation>
    <scope>NUCLEOTIDE SEQUENCE [LARGE SCALE GENOMIC DNA]</scope>
    <source>
        <strain evidence="2">An90</strain>
    </source>
</reference>
<accession>A0A1Y3QWA1</accession>
<dbReference type="Proteomes" id="UP000195772">
    <property type="component" value="Unassembled WGS sequence"/>
</dbReference>
<sequence length="98" mass="11866">MLYPYKRKIILHRVKQTYTSSFLPIYTADDMTRMFPNEIPFFQPDKRRKEDAFSRMLRQNVQVQLIRQSVEQQTFYQIQCIGSNFCKVGYVCIVLFLR</sequence>
<dbReference type="AlphaFoldDB" id="A0A1Y3QWA1"/>
<gene>
    <name evidence="1" type="ORF">B5G41_05695</name>
</gene>